<dbReference type="CDD" id="cd02440">
    <property type="entry name" value="AdoMet_MTases"/>
    <property type="match status" value="1"/>
</dbReference>
<dbReference type="EMBL" id="AP012337">
    <property type="protein sequence ID" value="BAL98640.1"/>
    <property type="molecule type" value="Genomic_DNA"/>
</dbReference>
<dbReference type="HOGENOM" id="CLU_1674658_0_0_0"/>
<dbReference type="InterPro" id="IPR029063">
    <property type="entry name" value="SAM-dependent_MTases_sf"/>
</dbReference>
<evidence type="ECO:0000313" key="2">
    <source>
        <dbReference type="EMBL" id="BAL98640.1"/>
    </source>
</evidence>
<dbReference type="Gene3D" id="3.40.50.150">
    <property type="entry name" value="Vaccinia Virus protein VP39"/>
    <property type="match status" value="1"/>
</dbReference>
<proteinExistence type="predicted"/>
<keyword evidence="2" id="KW-0808">Transferase</keyword>
<reference evidence="2 3" key="1">
    <citation type="submission" date="2012-02" db="EMBL/GenBank/DDBJ databases">
        <title>Complete genome sequence of Caldilinea aerophila DSM 14535 (= NBRC 102666).</title>
        <authorList>
            <person name="Oguchi A."/>
            <person name="Hosoyama A."/>
            <person name="Sekine M."/>
            <person name="Fukai R."/>
            <person name="Kato Y."/>
            <person name="Nakamura S."/>
            <person name="Hanada S."/>
            <person name="Yamazaki S."/>
            <person name="Fujita N."/>
        </authorList>
    </citation>
    <scope>NUCLEOTIDE SEQUENCE [LARGE SCALE GENOMIC DNA]</scope>
    <source>
        <strain evidence="3">DSM 14535 / JCM 11387 / NBRC 104270 / STL-6-O1</strain>
    </source>
</reference>
<feature type="transmembrane region" description="Helical" evidence="1">
    <location>
        <begin position="112"/>
        <end position="132"/>
    </location>
</feature>
<dbReference type="SUPFAM" id="SSF53335">
    <property type="entry name" value="S-adenosyl-L-methionine-dependent methyltransferases"/>
    <property type="match status" value="1"/>
</dbReference>
<evidence type="ECO:0000256" key="1">
    <source>
        <dbReference type="SAM" id="Phobius"/>
    </source>
</evidence>
<dbReference type="GO" id="GO:0016740">
    <property type="term" value="F:transferase activity"/>
    <property type="evidence" value="ECO:0007669"/>
    <property type="project" value="UniProtKB-KW"/>
</dbReference>
<evidence type="ECO:0000313" key="3">
    <source>
        <dbReference type="Proteomes" id="UP000007880"/>
    </source>
</evidence>
<dbReference type="AlphaFoldDB" id="I0I053"/>
<dbReference type="Proteomes" id="UP000007880">
    <property type="component" value="Chromosome"/>
</dbReference>
<dbReference type="Pfam" id="PF13489">
    <property type="entry name" value="Methyltransf_23"/>
    <property type="match status" value="1"/>
</dbReference>
<keyword evidence="1" id="KW-0812">Transmembrane</keyword>
<sequence length="157" mass="18854">MVDEWYDYILFTQVIEHLPEPLQVLKELRRLLKPGGKIFITGPLFYEEHEQPYDFYRYTQYGLRYLLEQAGLVVEQMDWLEGYYGTIGYEFNRMARYLPWKPQDLGRTSTRYGLSILFIGMKLLFLLMSICFHRLELYQKYVAAGYPKNYMVIASKQ</sequence>
<name>I0I053_CALAS</name>
<keyword evidence="1" id="KW-1133">Transmembrane helix</keyword>
<dbReference type="KEGG" id="cap:CLDAP_06010"/>
<keyword evidence="3" id="KW-1185">Reference proteome</keyword>
<dbReference type="STRING" id="926550.CLDAP_06010"/>
<organism evidence="2 3">
    <name type="scientific">Caldilinea aerophila (strain DSM 14535 / JCM 11387 / NBRC 104270 / STL-6-O1)</name>
    <dbReference type="NCBI Taxonomy" id="926550"/>
    <lineage>
        <taxon>Bacteria</taxon>
        <taxon>Bacillati</taxon>
        <taxon>Chloroflexota</taxon>
        <taxon>Caldilineae</taxon>
        <taxon>Caldilineales</taxon>
        <taxon>Caldilineaceae</taxon>
        <taxon>Caldilinea</taxon>
    </lineage>
</organism>
<gene>
    <name evidence="2" type="ordered locus">CLDAP_06010</name>
</gene>
<protein>
    <submittedName>
        <fullName evidence="2">Putative glycosyltransferase</fullName>
    </submittedName>
</protein>
<dbReference type="eggNOG" id="COG2227">
    <property type="taxonomic scope" value="Bacteria"/>
</dbReference>
<dbReference type="PATRIC" id="fig|926550.5.peg.634"/>
<accession>I0I053</accession>
<keyword evidence="1" id="KW-0472">Membrane</keyword>